<dbReference type="Pfam" id="PF07969">
    <property type="entry name" value="Amidohydro_3"/>
    <property type="match status" value="1"/>
</dbReference>
<dbReference type="PANTHER" id="PTHR32027:SF9">
    <property type="entry name" value="BLL3847 PROTEIN"/>
    <property type="match status" value="1"/>
</dbReference>
<dbReference type="AlphaFoldDB" id="A0A5D4JP21"/>
<feature type="compositionally biased region" description="Basic and acidic residues" evidence="1">
    <location>
        <begin position="1"/>
        <end position="11"/>
    </location>
</feature>
<keyword evidence="3" id="KW-0378">Hydrolase</keyword>
<sequence length="431" mass="43766">MPDSQPRRPDDNAPDSADAATTADSPALVLGGARLADGRAVDVRLSGSRIEAVGTAGSLTARGPRIDLRGYLLLPAPAEPHAHGDTALTADSLGPDSPGPASHRAEDIQRRATEAALLQLGHGATALRTHVRVGDVQGLAPLEAVLQTRRALRGLADVMPVAVPRLLTGIAGADSLAMLRDAVKMGAAAVGGCPDLDPDPTGYTEAVLEIAAEHGLPVDLHTDADDPARLARLAAMAAGLRPGVALGPCAGLAHLPLDAAARAADRLAAAGITVVCLPQGGCAGSERRTTAPVRLLRSAGVRVTAGSGALRDTANPVGRGDPLEAAYLLASQTGLRAEQAYALVSTSARAALGLPDVRVEAGFPAELLAVRGERLSAALSLAYSRIVIHRGRIVARTSAVREYCDSDADAAAGLGGLPRQGRPDPGAGPRN</sequence>
<feature type="domain" description="Amidohydrolase 3" evidence="2">
    <location>
        <begin position="176"/>
        <end position="395"/>
    </location>
</feature>
<comment type="caution">
    <text evidence="3">The sequence shown here is derived from an EMBL/GenBank/DDBJ whole genome shotgun (WGS) entry which is preliminary data.</text>
</comment>
<feature type="region of interest" description="Disordered" evidence="1">
    <location>
        <begin position="409"/>
        <end position="431"/>
    </location>
</feature>
<keyword evidence="4" id="KW-1185">Reference proteome</keyword>
<evidence type="ECO:0000313" key="4">
    <source>
        <dbReference type="Proteomes" id="UP000323242"/>
    </source>
</evidence>
<dbReference type="Gene3D" id="2.30.40.10">
    <property type="entry name" value="Urease, subunit C, domain 1"/>
    <property type="match status" value="1"/>
</dbReference>
<dbReference type="PANTHER" id="PTHR32027">
    <property type="entry name" value="CYTOSINE DEAMINASE"/>
    <property type="match status" value="1"/>
</dbReference>
<dbReference type="EMBL" id="VSZQ01000007">
    <property type="protein sequence ID" value="TYR66159.1"/>
    <property type="molecule type" value="Genomic_DNA"/>
</dbReference>
<feature type="region of interest" description="Disordered" evidence="1">
    <location>
        <begin position="1"/>
        <end position="26"/>
    </location>
</feature>
<dbReference type="GO" id="GO:0016814">
    <property type="term" value="F:hydrolase activity, acting on carbon-nitrogen (but not peptide) bonds, in cyclic amidines"/>
    <property type="evidence" value="ECO:0007669"/>
    <property type="project" value="TreeGrafter"/>
</dbReference>
<feature type="region of interest" description="Disordered" evidence="1">
    <location>
        <begin position="82"/>
        <end position="106"/>
    </location>
</feature>
<dbReference type="Gene3D" id="3.20.20.140">
    <property type="entry name" value="Metal-dependent hydrolases"/>
    <property type="match status" value="1"/>
</dbReference>
<organism evidence="3 4">
    <name type="scientific">Streptomyces parvus</name>
    <dbReference type="NCBI Taxonomy" id="66428"/>
    <lineage>
        <taxon>Bacteria</taxon>
        <taxon>Bacillati</taxon>
        <taxon>Actinomycetota</taxon>
        <taxon>Actinomycetes</taxon>
        <taxon>Kitasatosporales</taxon>
        <taxon>Streptomycetaceae</taxon>
        <taxon>Streptomyces</taxon>
    </lineage>
</organism>
<evidence type="ECO:0000259" key="2">
    <source>
        <dbReference type="Pfam" id="PF07969"/>
    </source>
</evidence>
<dbReference type="SUPFAM" id="SSF51338">
    <property type="entry name" value="Composite domain of metallo-dependent hydrolases"/>
    <property type="match status" value="1"/>
</dbReference>
<protein>
    <submittedName>
        <fullName evidence="3">Hydrolase</fullName>
    </submittedName>
</protein>
<dbReference type="InterPro" id="IPR032466">
    <property type="entry name" value="Metal_Hydrolase"/>
</dbReference>
<dbReference type="InterPro" id="IPR013108">
    <property type="entry name" value="Amidohydro_3"/>
</dbReference>
<accession>A0A5D4JP21</accession>
<dbReference type="InterPro" id="IPR052349">
    <property type="entry name" value="Metallo-hydrolase_Enzymes"/>
</dbReference>
<name>A0A5D4JP21_9ACTN</name>
<dbReference type="SUPFAM" id="SSF51556">
    <property type="entry name" value="Metallo-dependent hydrolases"/>
    <property type="match status" value="1"/>
</dbReference>
<dbReference type="InterPro" id="IPR011059">
    <property type="entry name" value="Metal-dep_hydrolase_composite"/>
</dbReference>
<dbReference type="Proteomes" id="UP000323242">
    <property type="component" value="Unassembled WGS sequence"/>
</dbReference>
<feature type="compositionally biased region" description="Low complexity" evidence="1">
    <location>
        <begin position="14"/>
        <end position="26"/>
    </location>
</feature>
<gene>
    <name evidence="3" type="ORF">FY004_02295</name>
</gene>
<proteinExistence type="predicted"/>
<evidence type="ECO:0000313" key="3">
    <source>
        <dbReference type="EMBL" id="TYR66159.1"/>
    </source>
</evidence>
<dbReference type="RefSeq" id="WP_148901335.1">
    <property type="nucleotide sequence ID" value="NZ_VSZQ01000007.1"/>
</dbReference>
<reference evidence="3 4" key="1">
    <citation type="submission" date="2019-08" db="EMBL/GenBank/DDBJ databases">
        <title>Draft genome for granaticin producer strain Streptomyces parvus C05.</title>
        <authorList>
            <person name="Gonzalez-Pimentel J.L."/>
        </authorList>
    </citation>
    <scope>NUCLEOTIDE SEQUENCE [LARGE SCALE GENOMIC DNA]</scope>
    <source>
        <strain evidence="3 4">C05</strain>
    </source>
</reference>
<evidence type="ECO:0000256" key="1">
    <source>
        <dbReference type="SAM" id="MobiDB-lite"/>
    </source>
</evidence>